<dbReference type="InterPro" id="IPR005922">
    <property type="entry name" value="Phe_NH3-lyase"/>
</dbReference>
<dbReference type="InterPro" id="IPR008948">
    <property type="entry name" value="L-Aspartase-like"/>
</dbReference>
<evidence type="ECO:0000256" key="1">
    <source>
        <dbReference type="ARBA" id="ARBA00007238"/>
    </source>
</evidence>
<dbReference type="OrthoDB" id="10051290at2759"/>
<dbReference type="GO" id="GO:0016841">
    <property type="term" value="F:ammonia-lyase activity"/>
    <property type="evidence" value="ECO:0007669"/>
    <property type="project" value="InterPro"/>
</dbReference>
<dbReference type="NCBIfam" id="TIGR01226">
    <property type="entry name" value="phe_am_lyase"/>
    <property type="match status" value="1"/>
</dbReference>
<dbReference type="GO" id="GO:0006559">
    <property type="term" value="P:L-phenylalanine catabolic process"/>
    <property type="evidence" value="ECO:0007669"/>
    <property type="project" value="InterPro"/>
</dbReference>
<keyword evidence="2 3" id="KW-0456">Lyase</keyword>
<dbReference type="VEuPathDB" id="FungiDB:BO78DRAFT_454757"/>
<dbReference type="SUPFAM" id="SSF48557">
    <property type="entry name" value="L-aspartase-like"/>
    <property type="match status" value="1"/>
</dbReference>
<dbReference type="EMBL" id="KZ826402">
    <property type="protein sequence ID" value="PYI02052.1"/>
    <property type="molecule type" value="Genomic_DNA"/>
</dbReference>
<sequence length="730" mass="78905">MGSTSPSLAFDVHHVWPTPHAQQTLKSWSKLDQHVSTGFIAIDGHSLDVASVAAVARFGVGVALKADSGMDERIEASVDTLQGYLSNGYYLYGVNTGFGGSADTRTEDLYGLQRALMQHTQSAILTREDKSESPDSHEYLESHSMPSAWTRAMILIRCNANIRGHSAMTRNVVDAMIQLLEHDIVPIVPLRGSISASGDLMPLSYIAGAIQGNPDVYVRVGGRKGPPRIMSAQEALEKASITPIVLGPKEGLSLINGTAAAAAVASLGCYEANQLAVVSQVLTALSSEALYANNEWAHPFIAAARPHQGQIEAAQNIRTFLRGSKLSYGLEETKDRFSSGLAQERYALRSAPQWLSPQLEDLLSAEKQLQTELNSTSDNPVVNIADNDIHCGANFQAAAVTSATEKIRLALQSMGKMLFSQTSEMINHDLSNGLPPNLAADDPSLSFCLKGIDVNTAAYTSELGFLANPVSNHVQSAEMHNQAINSLGLLSARQTMAAVEVLSMIVANCLYTGCQGVDLRTLHRTFIASMEAPARQLLSSLVGDDQDVAFQADFFRDFWRLFEESWYESAAYDAAERAEQAAQALVTAAMARAGRIPATVSLAKLADVTKSFESLILQSYINHRDDFVKQPTTSEYLGEGTKAIYRFVRETLGVPMHRGLVEHPIAADRSVNVIDGRPKKTIGSWVSIIYEAVRDGSLYAEVFRYLQGTDITPGSGNESSPVLGAQKPAN</sequence>
<gene>
    <name evidence="3" type="ORF">BO78DRAFT_454757</name>
</gene>
<reference evidence="3 4" key="1">
    <citation type="submission" date="2018-02" db="EMBL/GenBank/DDBJ databases">
        <title>The genomes of Aspergillus section Nigri reveals drivers in fungal speciation.</title>
        <authorList>
            <consortium name="DOE Joint Genome Institute"/>
            <person name="Vesth T.C."/>
            <person name="Nybo J."/>
            <person name="Theobald S."/>
            <person name="Brandl J."/>
            <person name="Frisvad J.C."/>
            <person name="Nielsen K.F."/>
            <person name="Lyhne E.K."/>
            <person name="Kogle M.E."/>
            <person name="Kuo A."/>
            <person name="Riley R."/>
            <person name="Clum A."/>
            <person name="Nolan M."/>
            <person name="Lipzen A."/>
            <person name="Salamov A."/>
            <person name="Henrissat B."/>
            <person name="Wiebenga A."/>
            <person name="De vries R.P."/>
            <person name="Grigoriev I.V."/>
            <person name="Mortensen U.H."/>
            <person name="Andersen M.R."/>
            <person name="Baker S.E."/>
        </authorList>
    </citation>
    <scope>NUCLEOTIDE SEQUENCE [LARGE SCALE GENOMIC DNA]</scope>
    <source>
        <strain evidence="3 4">CBS 121057</strain>
    </source>
</reference>
<dbReference type="AlphaFoldDB" id="A0A319DW74"/>
<name>A0A319DW74_ASPSB</name>
<dbReference type="InterPro" id="IPR023144">
    <property type="entry name" value="Phe_NH3-lyase_shielding_dom_sf"/>
</dbReference>
<dbReference type="PANTHER" id="PTHR10362">
    <property type="entry name" value="HISTIDINE AMMONIA-LYASE"/>
    <property type="match status" value="1"/>
</dbReference>
<dbReference type="Pfam" id="PF00221">
    <property type="entry name" value="Lyase_aromatic"/>
    <property type="match status" value="1"/>
</dbReference>
<evidence type="ECO:0000313" key="4">
    <source>
        <dbReference type="Proteomes" id="UP000248423"/>
    </source>
</evidence>
<organism evidence="3 4">
    <name type="scientific">Aspergillus sclerotiicarbonarius (strain CBS 121057 / IBT 28362)</name>
    <dbReference type="NCBI Taxonomy" id="1448318"/>
    <lineage>
        <taxon>Eukaryota</taxon>
        <taxon>Fungi</taxon>
        <taxon>Dikarya</taxon>
        <taxon>Ascomycota</taxon>
        <taxon>Pezizomycotina</taxon>
        <taxon>Eurotiomycetes</taxon>
        <taxon>Eurotiomycetidae</taxon>
        <taxon>Eurotiales</taxon>
        <taxon>Aspergillaceae</taxon>
        <taxon>Aspergillus</taxon>
        <taxon>Aspergillus subgen. Circumdati</taxon>
    </lineage>
</organism>
<dbReference type="Gene3D" id="1.10.275.10">
    <property type="entry name" value="Fumarase/aspartase (N-terminal domain)"/>
    <property type="match status" value="1"/>
</dbReference>
<dbReference type="InterPro" id="IPR024083">
    <property type="entry name" value="Fumarase/histidase_N"/>
</dbReference>
<evidence type="ECO:0000256" key="2">
    <source>
        <dbReference type="RuleBase" id="RU003954"/>
    </source>
</evidence>
<accession>A0A319DW74</accession>
<dbReference type="CDD" id="cd00332">
    <property type="entry name" value="PAL-HAL"/>
    <property type="match status" value="1"/>
</dbReference>
<proteinExistence type="inferred from homology"/>
<dbReference type="STRING" id="1448318.A0A319DW74"/>
<dbReference type="Gene3D" id="1.20.200.10">
    <property type="entry name" value="Fumarase/aspartase (Central domain)"/>
    <property type="match status" value="1"/>
</dbReference>
<dbReference type="Proteomes" id="UP000248423">
    <property type="component" value="Unassembled WGS sequence"/>
</dbReference>
<keyword evidence="4" id="KW-1185">Reference proteome</keyword>
<protein>
    <submittedName>
        <fullName evidence="3">Phenylalanine ammonia-lyase</fullName>
    </submittedName>
</protein>
<dbReference type="PROSITE" id="PS00488">
    <property type="entry name" value="PAL_HISTIDASE"/>
    <property type="match status" value="1"/>
</dbReference>
<dbReference type="Gene3D" id="1.10.274.20">
    <property type="entry name" value="Phenylalanine ammonia-lyase 1, domain 3"/>
    <property type="match status" value="1"/>
</dbReference>
<evidence type="ECO:0000313" key="3">
    <source>
        <dbReference type="EMBL" id="PYI02052.1"/>
    </source>
</evidence>
<dbReference type="GO" id="GO:0005737">
    <property type="term" value="C:cytoplasm"/>
    <property type="evidence" value="ECO:0007669"/>
    <property type="project" value="InterPro"/>
</dbReference>
<comment type="similarity">
    <text evidence="1 2">Belongs to the PAL/histidase family.</text>
</comment>
<dbReference type="InterPro" id="IPR022313">
    <property type="entry name" value="Phe/His_NH3-lyase_AS"/>
</dbReference>
<dbReference type="InterPro" id="IPR001106">
    <property type="entry name" value="Aromatic_Lyase"/>
</dbReference>